<keyword evidence="11" id="KW-0862">Zinc</keyword>
<evidence type="ECO:0000256" key="1">
    <source>
        <dbReference type="ARBA" id="ARBA00000900"/>
    </source>
</evidence>
<dbReference type="GO" id="GO:0061630">
    <property type="term" value="F:ubiquitin protein ligase activity"/>
    <property type="evidence" value="ECO:0007669"/>
    <property type="project" value="UniProtKB-EC"/>
</dbReference>
<keyword evidence="7" id="KW-0479">Metal-binding</keyword>
<dbReference type="GO" id="GO:0016020">
    <property type="term" value="C:membrane"/>
    <property type="evidence" value="ECO:0007669"/>
    <property type="project" value="UniProtKB-SubCell"/>
</dbReference>
<keyword evidence="12 17" id="KW-1133">Transmembrane helix</keyword>
<comment type="pathway">
    <text evidence="3">Protein modification; protein ubiquitination.</text>
</comment>
<evidence type="ECO:0000256" key="11">
    <source>
        <dbReference type="ARBA" id="ARBA00022833"/>
    </source>
</evidence>
<dbReference type="GO" id="GO:0016567">
    <property type="term" value="P:protein ubiquitination"/>
    <property type="evidence" value="ECO:0007669"/>
    <property type="project" value="InterPro"/>
</dbReference>
<feature type="compositionally biased region" description="Low complexity" evidence="16">
    <location>
        <begin position="14"/>
        <end position="23"/>
    </location>
</feature>
<evidence type="ECO:0000256" key="15">
    <source>
        <dbReference type="PROSITE-ProRule" id="PRU00175"/>
    </source>
</evidence>
<dbReference type="PANTHER" id="PTHR46913">
    <property type="entry name" value="RING-H2 FINGER PROTEIN ATL16"/>
    <property type="match status" value="1"/>
</dbReference>
<feature type="compositionally biased region" description="Basic and acidic residues" evidence="16">
    <location>
        <begin position="247"/>
        <end position="259"/>
    </location>
</feature>
<dbReference type="Pfam" id="PF13639">
    <property type="entry name" value="zf-RING_2"/>
    <property type="match status" value="1"/>
</dbReference>
<comment type="subcellular location">
    <subcellularLocation>
        <location evidence="2">Membrane</location>
        <topology evidence="2">Single-pass membrane protein</topology>
    </subcellularLocation>
</comment>
<dbReference type="InterPro" id="IPR001841">
    <property type="entry name" value="Znf_RING"/>
</dbReference>
<keyword evidence="13 17" id="KW-0472">Membrane</keyword>
<evidence type="ECO:0000256" key="9">
    <source>
        <dbReference type="ARBA" id="ARBA00022771"/>
    </source>
</evidence>
<comment type="caution">
    <text evidence="19">The sequence shown here is derived from an EMBL/GenBank/DDBJ whole genome shotgun (WGS) entry which is preliminary data.</text>
</comment>
<proteinExistence type="inferred from homology"/>
<comment type="similarity">
    <text evidence="14">Belongs to the RING-type zinc finger family. ATL subfamily.</text>
</comment>
<comment type="catalytic activity">
    <reaction evidence="1">
        <text>S-ubiquitinyl-[E2 ubiquitin-conjugating enzyme]-L-cysteine + [acceptor protein]-L-lysine = [E2 ubiquitin-conjugating enzyme]-L-cysteine + N(6)-ubiquitinyl-[acceptor protein]-L-lysine.</text>
        <dbReference type="EC" id="2.3.2.27"/>
    </reaction>
</comment>
<evidence type="ECO:0000259" key="18">
    <source>
        <dbReference type="PROSITE" id="PS50089"/>
    </source>
</evidence>
<organism evidence="19 20">
    <name type="scientific">Eleusine coracana subsp. coracana</name>
    <dbReference type="NCBI Taxonomy" id="191504"/>
    <lineage>
        <taxon>Eukaryota</taxon>
        <taxon>Viridiplantae</taxon>
        <taxon>Streptophyta</taxon>
        <taxon>Embryophyta</taxon>
        <taxon>Tracheophyta</taxon>
        <taxon>Spermatophyta</taxon>
        <taxon>Magnoliopsida</taxon>
        <taxon>Liliopsida</taxon>
        <taxon>Poales</taxon>
        <taxon>Poaceae</taxon>
        <taxon>PACMAD clade</taxon>
        <taxon>Chloridoideae</taxon>
        <taxon>Cynodonteae</taxon>
        <taxon>Eleusininae</taxon>
        <taxon>Eleusine</taxon>
    </lineage>
</organism>
<evidence type="ECO:0000313" key="19">
    <source>
        <dbReference type="EMBL" id="GJN21393.1"/>
    </source>
</evidence>
<name>A0AAV5EFA2_ELECO</name>
<feature type="compositionally biased region" description="Low complexity" evidence="16">
    <location>
        <begin position="282"/>
        <end position="293"/>
    </location>
</feature>
<evidence type="ECO:0000256" key="4">
    <source>
        <dbReference type="ARBA" id="ARBA00012483"/>
    </source>
</evidence>
<evidence type="ECO:0000256" key="8">
    <source>
        <dbReference type="ARBA" id="ARBA00022729"/>
    </source>
</evidence>
<dbReference type="EMBL" id="BQKI01000075">
    <property type="protein sequence ID" value="GJN21393.1"/>
    <property type="molecule type" value="Genomic_DNA"/>
</dbReference>
<feature type="compositionally biased region" description="Pro residues" evidence="16">
    <location>
        <begin position="24"/>
        <end position="34"/>
    </location>
</feature>
<dbReference type="GO" id="GO:0008270">
    <property type="term" value="F:zinc ion binding"/>
    <property type="evidence" value="ECO:0007669"/>
    <property type="project" value="UniProtKB-KW"/>
</dbReference>
<reference evidence="19" key="2">
    <citation type="submission" date="2021-12" db="EMBL/GenBank/DDBJ databases">
        <title>Resequencing data analysis of finger millet.</title>
        <authorList>
            <person name="Hatakeyama M."/>
            <person name="Aluri S."/>
            <person name="Balachadran M.T."/>
            <person name="Sivarajan S.R."/>
            <person name="Poveda L."/>
            <person name="Shimizu-Inatsugi R."/>
            <person name="Schlapbach R."/>
            <person name="Sreeman S.M."/>
            <person name="Shimizu K.K."/>
        </authorList>
    </citation>
    <scope>NUCLEOTIDE SEQUENCE</scope>
</reference>
<keyword evidence="9 15" id="KW-0863">Zinc-finger</keyword>
<keyword evidence="20" id="KW-1185">Reference proteome</keyword>
<feature type="domain" description="RING-type" evidence="18">
    <location>
        <begin position="153"/>
        <end position="195"/>
    </location>
</feature>
<evidence type="ECO:0000256" key="2">
    <source>
        <dbReference type="ARBA" id="ARBA00004167"/>
    </source>
</evidence>
<dbReference type="InterPro" id="IPR044600">
    <property type="entry name" value="ATL1/ATL16-like"/>
</dbReference>
<dbReference type="EC" id="2.3.2.27" evidence="4"/>
<dbReference type="SMART" id="SM00184">
    <property type="entry name" value="RING"/>
    <property type="match status" value="1"/>
</dbReference>
<dbReference type="PROSITE" id="PS50089">
    <property type="entry name" value="ZF_RING_2"/>
    <property type="match status" value="1"/>
</dbReference>
<dbReference type="CDD" id="cd16461">
    <property type="entry name" value="RING-H2_EL5-like"/>
    <property type="match status" value="1"/>
</dbReference>
<evidence type="ECO:0000256" key="14">
    <source>
        <dbReference type="ARBA" id="ARBA00024209"/>
    </source>
</evidence>
<keyword evidence="6 17" id="KW-0812">Transmembrane</keyword>
<evidence type="ECO:0000256" key="7">
    <source>
        <dbReference type="ARBA" id="ARBA00022723"/>
    </source>
</evidence>
<feature type="region of interest" description="Disordered" evidence="16">
    <location>
        <begin position="86"/>
        <end position="112"/>
    </location>
</feature>
<sequence length="357" mass="37854">MGLARPLPDNHSNGSCDSSDCSPYPAPAPPPPSSSPGSHSRTNFVNGLIIAGSTLAFLIICLSLFLLIVRRRRQQQQRRQREALLEAALAPAPNPDGGGGVPDLENAGEEEGGGEVVHHAWHIRTVGLDQAAIESIALTRYRAGGGVLGASDCAVCLGEFGDGELLRLLPRCAHAFHVHCIDTWLRAHVNCPICRSLVLDPPVPAAEEADSPAGTVDDTGQAAMSSNIETTGHEQQLDHQQASEEQSELRVQIDQHDEDSNSPERPVRQPGPRVANFRRVVSMDSPSPMAAASEADEQAGDGKQGIGGVVQCELLSPGSSGGGLKNNNRGMKRSLSVGSRWALVSRHCRRSSSLLPL</sequence>
<feature type="region of interest" description="Disordered" evidence="16">
    <location>
        <begin position="1"/>
        <end position="39"/>
    </location>
</feature>
<keyword evidence="10" id="KW-0833">Ubl conjugation pathway</keyword>
<dbReference type="SUPFAM" id="SSF57850">
    <property type="entry name" value="RING/U-box"/>
    <property type="match status" value="1"/>
</dbReference>
<feature type="transmembrane region" description="Helical" evidence="17">
    <location>
        <begin position="44"/>
        <end position="69"/>
    </location>
</feature>
<keyword evidence="8" id="KW-0732">Signal</keyword>
<dbReference type="FunFam" id="3.30.40.10:FF:000285">
    <property type="entry name" value="RING-H2 finger protein ATL43"/>
    <property type="match status" value="1"/>
</dbReference>
<keyword evidence="5" id="KW-0808">Transferase</keyword>
<dbReference type="InterPro" id="IPR013083">
    <property type="entry name" value="Znf_RING/FYVE/PHD"/>
</dbReference>
<evidence type="ECO:0000256" key="3">
    <source>
        <dbReference type="ARBA" id="ARBA00004906"/>
    </source>
</evidence>
<evidence type="ECO:0000256" key="12">
    <source>
        <dbReference type="ARBA" id="ARBA00022989"/>
    </source>
</evidence>
<dbReference type="Proteomes" id="UP001054889">
    <property type="component" value="Unassembled WGS sequence"/>
</dbReference>
<reference evidence="19" key="1">
    <citation type="journal article" date="2018" name="DNA Res.">
        <title>Multiple hybrid de novo genome assembly of finger millet, an orphan allotetraploid crop.</title>
        <authorList>
            <person name="Hatakeyama M."/>
            <person name="Aluri S."/>
            <person name="Balachadran M.T."/>
            <person name="Sivarajan S.R."/>
            <person name="Patrignani A."/>
            <person name="Gruter S."/>
            <person name="Poveda L."/>
            <person name="Shimizu-Inatsugi R."/>
            <person name="Baeten J."/>
            <person name="Francoijs K.J."/>
            <person name="Nataraja K.N."/>
            <person name="Reddy Y.A.N."/>
            <person name="Phadnis S."/>
            <person name="Ravikumar R.L."/>
            <person name="Schlapbach R."/>
            <person name="Sreeman S.M."/>
            <person name="Shimizu K.K."/>
        </authorList>
    </citation>
    <scope>NUCLEOTIDE SEQUENCE</scope>
</reference>
<evidence type="ECO:0000313" key="20">
    <source>
        <dbReference type="Proteomes" id="UP001054889"/>
    </source>
</evidence>
<gene>
    <name evidence="19" type="primary">gb08863</name>
    <name evidence="19" type="ORF">PR202_gb08863</name>
</gene>
<evidence type="ECO:0000256" key="16">
    <source>
        <dbReference type="SAM" id="MobiDB-lite"/>
    </source>
</evidence>
<dbReference type="PANTHER" id="PTHR46913:SF19">
    <property type="entry name" value="RING-TYPE E3 UBIQUITIN TRANSFERASE"/>
    <property type="match status" value="1"/>
</dbReference>
<evidence type="ECO:0000256" key="5">
    <source>
        <dbReference type="ARBA" id="ARBA00022679"/>
    </source>
</evidence>
<accession>A0AAV5EFA2</accession>
<evidence type="ECO:0000256" key="6">
    <source>
        <dbReference type="ARBA" id="ARBA00022692"/>
    </source>
</evidence>
<evidence type="ECO:0000256" key="17">
    <source>
        <dbReference type="SAM" id="Phobius"/>
    </source>
</evidence>
<dbReference type="AlphaFoldDB" id="A0AAV5EFA2"/>
<evidence type="ECO:0000256" key="13">
    <source>
        <dbReference type="ARBA" id="ARBA00023136"/>
    </source>
</evidence>
<evidence type="ECO:0000256" key="10">
    <source>
        <dbReference type="ARBA" id="ARBA00022786"/>
    </source>
</evidence>
<dbReference type="Gene3D" id="3.30.40.10">
    <property type="entry name" value="Zinc/RING finger domain, C3HC4 (zinc finger)"/>
    <property type="match status" value="1"/>
</dbReference>
<protein>
    <recommendedName>
        <fullName evidence="4">RING-type E3 ubiquitin transferase</fullName>
        <ecNumber evidence="4">2.3.2.27</ecNumber>
    </recommendedName>
</protein>
<feature type="region of interest" description="Disordered" evidence="16">
    <location>
        <begin position="230"/>
        <end position="305"/>
    </location>
</feature>